<organism evidence="1 2">
    <name type="scientific">Terrimonas ginsenosidimutans</name>
    <dbReference type="NCBI Taxonomy" id="2908004"/>
    <lineage>
        <taxon>Bacteria</taxon>
        <taxon>Pseudomonadati</taxon>
        <taxon>Bacteroidota</taxon>
        <taxon>Chitinophagia</taxon>
        <taxon>Chitinophagales</taxon>
        <taxon>Chitinophagaceae</taxon>
        <taxon>Terrimonas</taxon>
    </lineage>
</organism>
<evidence type="ECO:0000313" key="2">
    <source>
        <dbReference type="Proteomes" id="UP001165367"/>
    </source>
</evidence>
<protein>
    <submittedName>
        <fullName evidence="1">Uncharacterized protein</fullName>
    </submittedName>
</protein>
<dbReference type="RefSeq" id="WP_237874966.1">
    <property type="nucleotide sequence ID" value="NZ_JAKLTR010000013.1"/>
</dbReference>
<proteinExistence type="predicted"/>
<accession>A0ABS9KVT1</accession>
<reference evidence="1" key="1">
    <citation type="submission" date="2022-01" db="EMBL/GenBank/DDBJ databases">
        <authorList>
            <person name="Jo J.-H."/>
            <person name="Im W.-T."/>
        </authorList>
    </citation>
    <scope>NUCLEOTIDE SEQUENCE</scope>
    <source>
        <strain evidence="1">NA20</strain>
    </source>
</reference>
<gene>
    <name evidence="1" type="ORF">LZZ85_19175</name>
</gene>
<name>A0ABS9KVT1_9BACT</name>
<evidence type="ECO:0000313" key="1">
    <source>
        <dbReference type="EMBL" id="MCG2616430.1"/>
    </source>
</evidence>
<keyword evidence="2" id="KW-1185">Reference proteome</keyword>
<sequence length="169" mass="18931">MDTFNPGSPARPVLTQAENNTTLWIGHLQTDPTDHFGGQTFTCPDQGQLDNIQLFASAVQYPGNIQLSLHEFDPVNKTWGPALGQCTMAIQKEDTHKWIRFALPTLNLKKMSTYAFRVTATDALVGFGEAACDNKHPFTFGHEWNADSTNQKGHFYSYFSLAFKVEMRA</sequence>
<dbReference type="Proteomes" id="UP001165367">
    <property type="component" value="Unassembled WGS sequence"/>
</dbReference>
<dbReference type="EMBL" id="JAKLTR010000013">
    <property type="protein sequence ID" value="MCG2616430.1"/>
    <property type="molecule type" value="Genomic_DNA"/>
</dbReference>
<comment type="caution">
    <text evidence="1">The sequence shown here is derived from an EMBL/GenBank/DDBJ whole genome shotgun (WGS) entry which is preliminary data.</text>
</comment>